<dbReference type="HAMAP" id="MF_00117">
    <property type="entry name" value="HslO"/>
    <property type="match status" value="1"/>
</dbReference>
<dbReference type="HOGENOM" id="CLU_054493_1_1_1"/>
<sequence length="360" mass="39572">MFLSAVNCQRLEKTANDYLGSSRTLHRRAVDRRAGANAPTRWHTCPHRFHLAAVTERRRARHLNEAIAGDELVTCLSKDRNVVVKAIRASGLVRTASELHEATPVAAAALGRSLLAALLLASGKKDLETVQMEFRGDGPLRAVVAIADGRGHVRGYVGDPQVQLPPTAAGKLDVGRAVGRGFLAVVRNHSTWSEPYRGITEIQTGEIGDDVLHYLVRSEQIPSALALGVFVQGGHVQAAGGYLVQLLPESTPETLDRVEENVLQLNKRGTPTQLIRDGMDAVDIVQQLMVDIDETSLRRVQPQYSCSCDASRVRRMVALLPRDEIESILREQNRLEAKCEFCGSYYELSSDETRALLRDA</sequence>
<dbReference type="GeneID" id="16996873"/>
<dbReference type="EMBL" id="AP006500">
    <property type="protein sequence ID" value="BAM82488.1"/>
    <property type="molecule type" value="Genomic_DNA"/>
</dbReference>
<dbReference type="Pfam" id="PF01430">
    <property type="entry name" value="HSP33"/>
    <property type="match status" value="1"/>
</dbReference>
<keyword evidence="6" id="KW-0346">Stress response</keyword>
<dbReference type="RefSeq" id="XP_005538524.1">
    <property type="nucleotide sequence ID" value="XM_005538467.1"/>
</dbReference>
<dbReference type="KEGG" id="cme:CYME_CMR268C"/>
<keyword evidence="7" id="KW-1185">Reference proteome</keyword>
<dbReference type="AlphaFoldDB" id="M1VLC0"/>
<dbReference type="Gene3D" id="3.55.30.10">
    <property type="entry name" value="Hsp33 domain"/>
    <property type="match status" value="1"/>
</dbReference>
<evidence type="ECO:0000256" key="3">
    <source>
        <dbReference type="ARBA" id="ARBA00023157"/>
    </source>
</evidence>
<protein>
    <submittedName>
        <fullName evidence="6">Similar to heat shock protein Hsp33</fullName>
    </submittedName>
</protein>
<keyword evidence="2" id="KW-0862">Zinc</keyword>
<evidence type="ECO:0000313" key="6">
    <source>
        <dbReference type="EMBL" id="BAM82488.1"/>
    </source>
</evidence>
<dbReference type="OMA" id="DMQCECC"/>
<evidence type="ECO:0000256" key="5">
    <source>
        <dbReference type="ARBA" id="ARBA00023284"/>
    </source>
</evidence>
<dbReference type="GO" id="GO:0044183">
    <property type="term" value="F:protein folding chaperone"/>
    <property type="evidence" value="ECO:0007669"/>
    <property type="project" value="TreeGrafter"/>
</dbReference>
<dbReference type="GO" id="GO:0051082">
    <property type="term" value="F:unfolded protein binding"/>
    <property type="evidence" value="ECO:0007669"/>
    <property type="project" value="InterPro"/>
</dbReference>
<accession>M1VLC0</accession>
<dbReference type="eggNOG" id="ENOG502QRJN">
    <property type="taxonomic scope" value="Eukaryota"/>
</dbReference>
<dbReference type="GO" id="GO:0042026">
    <property type="term" value="P:protein refolding"/>
    <property type="evidence" value="ECO:0007669"/>
    <property type="project" value="TreeGrafter"/>
</dbReference>
<evidence type="ECO:0000313" key="7">
    <source>
        <dbReference type="Proteomes" id="UP000007014"/>
    </source>
</evidence>
<evidence type="ECO:0000256" key="1">
    <source>
        <dbReference type="ARBA" id="ARBA00022490"/>
    </source>
</evidence>
<dbReference type="InterPro" id="IPR000397">
    <property type="entry name" value="Heat_shock_Hsp33"/>
</dbReference>
<gene>
    <name evidence="6" type="ORF">CYME_CMR268C</name>
</gene>
<dbReference type="PANTHER" id="PTHR30111:SF1">
    <property type="entry name" value="33 KDA CHAPERONIN"/>
    <property type="match status" value="1"/>
</dbReference>
<dbReference type="Gene3D" id="3.90.1280.10">
    <property type="entry name" value="HSP33 redox switch-like"/>
    <property type="match status" value="1"/>
</dbReference>
<reference evidence="6 7" key="2">
    <citation type="journal article" date="2007" name="BMC Biol.">
        <title>A 100%-complete sequence reveals unusually simple genomic features in the hot-spring red alga Cyanidioschyzon merolae.</title>
        <authorList>
            <person name="Nozaki H."/>
            <person name="Takano H."/>
            <person name="Misumi O."/>
            <person name="Terasawa K."/>
            <person name="Matsuzaki M."/>
            <person name="Maruyama S."/>
            <person name="Nishida K."/>
            <person name="Yagisawa F."/>
            <person name="Yoshida Y."/>
            <person name="Fujiwara T."/>
            <person name="Takio S."/>
            <person name="Tamura K."/>
            <person name="Chung S.J."/>
            <person name="Nakamura S."/>
            <person name="Kuroiwa H."/>
            <person name="Tanaka K."/>
            <person name="Sato N."/>
            <person name="Kuroiwa T."/>
        </authorList>
    </citation>
    <scope>NUCLEOTIDE SEQUENCE [LARGE SCALE GENOMIC DNA]</scope>
    <source>
        <strain evidence="6 7">10D</strain>
    </source>
</reference>
<dbReference type="OrthoDB" id="10264121at2759"/>
<keyword evidence="3" id="KW-1015">Disulfide bond</keyword>
<keyword evidence="5" id="KW-0676">Redox-active center</keyword>
<dbReference type="Gramene" id="CMR268CT">
    <property type="protein sequence ID" value="CMR268CT"/>
    <property type="gene ID" value="CMR268C"/>
</dbReference>
<keyword evidence="4" id="KW-0143">Chaperone</keyword>
<organism evidence="6 7">
    <name type="scientific">Cyanidioschyzon merolae (strain NIES-3377 / 10D)</name>
    <name type="common">Unicellular red alga</name>
    <dbReference type="NCBI Taxonomy" id="280699"/>
    <lineage>
        <taxon>Eukaryota</taxon>
        <taxon>Rhodophyta</taxon>
        <taxon>Bangiophyceae</taxon>
        <taxon>Cyanidiales</taxon>
        <taxon>Cyanidiaceae</taxon>
        <taxon>Cyanidioschyzon</taxon>
    </lineage>
</organism>
<dbReference type="GO" id="GO:0005737">
    <property type="term" value="C:cytoplasm"/>
    <property type="evidence" value="ECO:0007669"/>
    <property type="project" value="InterPro"/>
</dbReference>
<dbReference type="Proteomes" id="UP000007014">
    <property type="component" value="Chromosome 18"/>
</dbReference>
<dbReference type="InterPro" id="IPR016154">
    <property type="entry name" value="Heat_shock_Hsp33_C"/>
</dbReference>
<keyword evidence="1" id="KW-0963">Cytoplasm</keyword>
<dbReference type="SUPFAM" id="SSF64397">
    <property type="entry name" value="Hsp33 domain"/>
    <property type="match status" value="1"/>
</dbReference>
<dbReference type="CDD" id="cd00498">
    <property type="entry name" value="Hsp33"/>
    <property type="match status" value="1"/>
</dbReference>
<reference evidence="6 7" key="1">
    <citation type="journal article" date="2004" name="Nature">
        <title>Genome sequence of the ultrasmall unicellular red alga Cyanidioschyzon merolae 10D.</title>
        <authorList>
            <person name="Matsuzaki M."/>
            <person name="Misumi O."/>
            <person name="Shin-i T."/>
            <person name="Maruyama S."/>
            <person name="Takahara M."/>
            <person name="Miyagishima S."/>
            <person name="Mori T."/>
            <person name="Nishida K."/>
            <person name="Yagisawa F."/>
            <person name="Nishida K."/>
            <person name="Yoshida Y."/>
            <person name="Nishimura Y."/>
            <person name="Nakao S."/>
            <person name="Kobayashi T."/>
            <person name="Momoyama Y."/>
            <person name="Higashiyama T."/>
            <person name="Minoda A."/>
            <person name="Sano M."/>
            <person name="Nomoto H."/>
            <person name="Oishi K."/>
            <person name="Hayashi H."/>
            <person name="Ohta F."/>
            <person name="Nishizaka S."/>
            <person name="Haga S."/>
            <person name="Miura S."/>
            <person name="Morishita T."/>
            <person name="Kabeya Y."/>
            <person name="Terasawa K."/>
            <person name="Suzuki Y."/>
            <person name="Ishii Y."/>
            <person name="Asakawa S."/>
            <person name="Takano H."/>
            <person name="Ohta N."/>
            <person name="Kuroiwa H."/>
            <person name="Tanaka K."/>
            <person name="Shimizu N."/>
            <person name="Sugano S."/>
            <person name="Sato N."/>
            <person name="Nozaki H."/>
            <person name="Ogasawara N."/>
            <person name="Kohara Y."/>
            <person name="Kuroiwa T."/>
        </authorList>
    </citation>
    <scope>NUCLEOTIDE SEQUENCE [LARGE SCALE GENOMIC DNA]</scope>
    <source>
        <strain evidence="6 7">10D</strain>
    </source>
</reference>
<dbReference type="PANTHER" id="PTHR30111">
    <property type="entry name" value="33 KDA CHAPERONIN"/>
    <property type="match status" value="1"/>
</dbReference>
<proteinExistence type="inferred from homology"/>
<evidence type="ECO:0000256" key="2">
    <source>
        <dbReference type="ARBA" id="ARBA00022833"/>
    </source>
</evidence>
<dbReference type="STRING" id="280699.M1VLC0"/>
<dbReference type="SUPFAM" id="SSF118352">
    <property type="entry name" value="HSP33 redox switch-like"/>
    <property type="match status" value="1"/>
</dbReference>
<dbReference type="InterPro" id="IPR016153">
    <property type="entry name" value="Heat_shock_Hsp33_N"/>
</dbReference>
<evidence type="ECO:0000256" key="4">
    <source>
        <dbReference type="ARBA" id="ARBA00023186"/>
    </source>
</evidence>
<name>M1VLC0_CYAM1</name>